<organism evidence="1 2">
    <name type="scientific">Pogonomyrmex barbatus</name>
    <name type="common">red harvester ant</name>
    <dbReference type="NCBI Taxonomy" id="144034"/>
    <lineage>
        <taxon>Eukaryota</taxon>
        <taxon>Metazoa</taxon>
        <taxon>Ecdysozoa</taxon>
        <taxon>Arthropoda</taxon>
        <taxon>Hexapoda</taxon>
        <taxon>Insecta</taxon>
        <taxon>Pterygota</taxon>
        <taxon>Neoptera</taxon>
        <taxon>Endopterygota</taxon>
        <taxon>Hymenoptera</taxon>
        <taxon>Apocrita</taxon>
        <taxon>Aculeata</taxon>
        <taxon>Formicoidea</taxon>
        <taxon>Formicidae</taxon>
        <taxon>Myrmicinae</taxon>
        <taxon>Pogonomyrmex</taxon>
    </lineage>
</organism>
<dbReference type="AlphaFoldDB" id="A0A6I9WVN1"/>
<proteinExistence type="predicted"/>
<dbReference type="Proteomes" id="UP000504615">
    <property type="component" value="Unplaced"/>
</dbReference>
<evidence type="ECO:0000313" key="2">
    <source>
        <dbReference type="RefSeq" id="XP_011647433.1"/>
    </source>
</evidence>
<evidence type="ECO:0000313" key="1">
    <source>
        <dbReference type="Proteomes" id="UP000504615"/>
    </source>
</evidence>
<protein>
    <submittedName>
        <fullName evidence="2">Uncharacterized protein LOC105433704</fullName>
    </submittedName>
</protein>
<name>A0A6I9WVN1_9HYME</name>
<reference evidence="2" key="1">
    <citation type="submission" date="2025-08" db="UniProtKB">
        <authorList>
            <consortium name="RefSeq"/>
        </authorList>
    </citation>
    <scope>IDENTIFICATION</scope>
</reference>
<dbReference type="KEGG" id="pbar:105433704"/>
<gene>
    <name evidence="2" type="primary">LOC105433704</name>
</gene>
<sequence length="153" mass="16800">MIGGPAWLDILLFDYISPTRCVVFSNELISHVHPTRSQVADCRRFIRSTSGASPSTPPSAETRGGGWAYLAAVQYRDRETGGISEEDKRGWYSRVAENEFCTVVCRAEKRRGRASRNAARAASSVCARARSVSPRLFSLKGSLTSLPKSQTES</sequence>
<dbReference type="GeneID" id="105433704"/>
<keyword evidence="1" id="KW-1185">Reference proteome</keyword>
<accession>A0A6I9WVN1</accession>
<dbReference type="RefSeq" id="XP_011647433.1">
    <property type="nucleotide sequence ID" value="XM_011649131.2"/>
</dbReference>